<comment type="caution">
    <text evidence="1">The sequence shown here is derived from an EMBL/GenBank/DDBJ whole genome shotgun (WGS) entry which is preliminary data.</text>
</comment>
<name>A0A2H0V8B3_9BACT</name>
<dbReference type="AlphaFoldDB" id="A0A2H0V8B3"/>
<sequence>MIQKYQIKTSARLLKDEVSVRRHVASDDYFGTIATVLSLLKQEIKKDGVKNVALLNKTLKNLESDLVFLQKNYYIGKRLKQNKITATKGPISKTGR</sequence>
<accession>A0A2H0V8B3</accession>
<dbReference type="Proteomes" id="UP000229972">
    <property type="component" value="Unassembled WGS sequence"/>
</dbReference>
<proteinExistence type="predicted"/>
<dbReference type="EMBL" id="PFAL01000029">
    <property type="protein sequence ID" value="PIR95312.1"/>
    <property type="molecule type" value="Genomic_DNA"/>
</dbReference>
<evidence type="ECO:0000313" key="2">
    <source>
        <dbReference type="Proteomes" id="UP000229972"/>
    </source>
</evidence>
<organism evidence="1 2">
    <name type="scientific">Candidatus Falkowbacteria bacterium CG10_big_fil_rev_8_21_14_0_10_37_18</name>
    <dbReference type="NCBI Taxonomy" id="1974562"/>
    <lineage>
        <taxon>Bacteria</taxon>
        <taxon>Candidatus Falkowiibacteriota</taxon>
    </lineage>
</organism>
<protein>
    <submittedName>
        <fullName evidence="1">Uncharacterized protein</fullName>
    </submittedName>
</protein>
<gene>
    <name evidence="1" type="ORF">COT93_03120</name>
</gene>
<reference evidence="2" key="1">
    <citation type="submission" date="2017-09" db="EMBL/GenBank/DDBJ databases">
        <title>Depth-based differentiation of microbial function through sediment-hosted aquifers and enrichment of novel symbionts in the deep terrestrial subsurface.</title>
        <authorList>
            <person name="Probst A.J."/>
            <person name="Ladd B."/>
            <person name="Jarett J.K."/>
            <person name="Geller-Mcgrath D.E."/>
            <person name="Sieber C.M.K."/>
            <person name="Emerson J.B."/>
            <person name="Anantharaman K."/>
            <person name="Thomas B.C."/>
            <person name="Malmstrom R."/>
            <person name="Stieglmeier M."/>
            <person name="Klingl A."/>
            <person name="Woyke T."/>
            <person name="Ryan C.M."/>
            <person name="Banfield J.F."/>
        </authorList>
    </citation>
    <scope>NUCLEOTIDE SEQUENCE [LARGE SCALE GENOMIC DNA]</scope>
</reference>
<evidence type="ECO:0000313" key="1">
    <source>
        <dbReference type="EMBL" id="PIR95312.1"/>
    </source>
</evidence>